<feature type="domain" description="Cyanophage baseplate Pam3 plug gp18" evidence="1">
    <location>
        <begin position="38"/>
        <end position="113"/>
    </location>
</feature>
<reference evidence="2 3" key="1">
    <citation type="submission" date="2023-06" db="EMBL/GenBank/DDBJ databases">
        <title>Identification and characterization of antibiotic-resistant Gram-negative bacteria.</title>
        <authorList>
            <person name="Cho G.-S."/>
            <person name="Lee J."/>
            <person name="Tai E."/>
            <person name="Jeong S."/>
            <person name="Kim I."/>
            <person name="Kim B.-E."/>
            <person name="Jeong M.-I."/>
            <person name="Oh K.-K."/>
            <person name="Franz C.M.A.P."/>
        </authorList>
    </citation>
    <scope>NUCLEOTIDE SEQUENCE [LARGE SCALE GENOMIC DNA]</scope>
    <source>
        <strain evidence="2 3">V106_12</strain>
    </source>
</reference>
<protein>
    <recommendedName>
        <fullName evidence="1">Cyanophage baseplate Pam3 plug gp18 domain-containing protein</fullName>
    </recommendedName>
</protein>
<dbReference type="RefSeq" id="WP_285150519.1">
    <property type="nucleotide sequence ID" value="NZ_JASSOM010000095.1"/>
</dbReference>
<sequence>MSNAIEQDISVLLNKILNKKVEKGALLKLPLNRRATTTFYYKNEEVSLSSIYLNTSSQTYYFDMTWNSGKDALYGIPICAGVNIMEQYKFAPIKHLYAFDSELNSDIIGYQNLVMYILDEDKVGK</sequence>
<evidence type="ECO:0000313" key="3">
    <source>
        <dbReference type="Proteomes" id="UP001223214"/>
    </source>
</evidence>
<dbReference type="Proteomes" id="UP001223214">
    <property type="component" value="Unassembled WGS sequence"/>
</dbReference>
<dbReference type="EMBL" id="JASSOM010000095">
    <property type="protein sequence ID" value="MDK9366445.1"/>
    <property type="molecule type" value="Genomic_DNA"/>
</dbReference>
<proteinExistence type="predicted"/>
<organism evidence="2 3">
    <name type="scientific">Lelliottia wanjuensis</name>
    <dbReference type="NCBI Taxonomy" id="3050585"/>
    <lineage>
        <taxon>Bacteria</taxon>
        <taxon>Pseudomonadati</taxon>
        <taxon>Pseudomonadota</taxon>
        <taxon>Gammaproteobacteria</taxon>
        <taxon>Enterobacterales</taxon>
        <taxon>Enterobacteriaceae</taxon>
        <taxon>Lelliottia</taxon>
    </lineage>
</organism>
<evidence type="ECO:0000259" key="1">
    <source>
        <dbReference type="Pfam" id="PF22479"/>
    </source>
</evidence>
<gene>
    <name evidence="2" type="ORF">QQF32_24930</name>
</gene>
<accession>A0AAP4FZM0</accession>
<comment type="caution">
    <text evidence="2">The sequence shown here is derived from an EMBL/GenBank/DDBJ whole genome shotgun (WGS) entry which is preliminary data.</text>
</comment>
<name>A0AAP4FZM0_9ENTR</name>
<dbReference type="InterPro" id="IPR054252">
    <property type="entry name" value="Pam3_gp18"/>
</dbReference>
<dbReference type="AlphaFoldDB" id="A0AAP4FZM0"/>
<keyword evidence="3" id="KW-1185">Reference proteome</keyword>
<dbReference type="Pfam" id="PF22479">
    <property type="entry name" value="Pam3_gp18"/>
    <property type="match status" value="1"/>
</dbReference>
<evidence type="ECO:0000313" key="2">
    <source>
        <dbReference type="EMBL" id="MDK9366445.1"/>
    </source>
</evidence>